<accession>A0A6J6ETQ1</accession>
<reference evidence="2" key="1">
    <citation type="submission" date="2020-05" db="EMBL/GenBank/DDBJ databases">
        <authorList>
            <person name="Chiriac C."/>
            <person name="Salcher M."/>
            <person name="Ghai R."/>
            <person name="Kavagutti S V."/>
        </authorList>
    </citation>
    <scope>NUCLEOTIDE SEQUENCE</scope>
</reference>
<organism evidence="2">
    <name type="scientific">freshwater metagenome</name>
    <dbReference type="NCBI Taxonomy" id="449393"/>
    <lineage>
        <taxon>unclassified sequences</taxon>
        <taxon>metagenomes</taxon>
        <taxon>ecological metagenomes</taxon>
    </lineage>
</organism>
<sequence>MVVLPAQKLRITSWNLLHGEQIPPVANLSAQKWEQNLINATQEIGEKLKPDFLGLQEVDYMQPRSGNVNQTKIIADALGFKYWSFLPAITGTPGEKWQKVIDLDQALINQSNDHNTIKGNDSKDPIPSYGIGFATNQRVKNIRVRQLGRSLIGMPLAIPKVKSGSVEKPNGFKLIYIKDEPRVAITAELENGLTITNTHLSFAPGVNIFQLNKLAKYLHNLPGHQLLIGDMNLPGNLPQKLAALGGNWSSLVKQNTYPSWKPGIQFDYILCRSEDLAKFEAVPMPIISDLKLSDHIPIGAEINFN</sequence>
<dbReference type="EMBL" id="CAEZTV010000042">
    <property type="protein sequence ID" value="CAB4578709.1"/>
    <property type="molecule type" value="Genomic_DNA"/>
</dbReference>
<dbReference type="AlphaFoldDB" id="A0A6J6ETQ1"/>
<proteinExistence type="predicted"/>
<dbReference type="InterPro" id="IPR036691">
    <property type="entry name" value="Endo/exonu/phosph_ase_sf"/>
</dbReference>
<gene>
    <name evidence="2" type="ORF">UFOPK1747_00406</name>
</gene>
<feature type="domain" description="Endonuclease/exonuclease/phosphatase" evidence="1">
    <location>
        <begin position="13"/>
        <end position="295"/>
    </location>
</feature>
<protein>
    <submittedName>
        <fullName evidence="2">Unannotated protein</fullName>
    </submittedName>
</protein>
<evidence type="ECO:0000313" key="2">
    <source>
        <dbReference type="EMBL" id="CAB4578709.1"/>
    </source>
</evidence>
<dbReference type="PANTHER" id="PTHR14859:SF1">
    <property type="entry name" value="PGAP2-INTERACTING PROTEIN"/>
    <property type="match status" value="1"/>
</dbReference>
<dbReference type="InterPro" id="IPR051916">
    <property type="entry name" value="GPI-anchor_lipid_remodeler"/>
</dbReference>
<dbReference type="GO" id="GO:0016020">
    <property type="term" value="C:membrane"/>
    <property type="evidence" value="ECO:0007669"/>
    <property type="project" value="GOC"/>
</dbReference>
<dbReference type="InterPro" id="IPR005135">
    <property type="entry name" value="Endo/exonuclease/phosphatase"/>
</dbReference>
<dbReference type="Pfam" id="PF03372">
    <property type="entry name" value="Exo_endo_phos"/>
    <property type="match status" value="1"/>
</dbReference>
<dbReference type="Gene3D" id="3.60.10.10">
    <property type="entry name" value="Endonuclease/exonuclease/phosphatase"/>
    <property type="match status" value="1"/>
</dbReference>
<dbReference type="PANTHER" id="PTHR14859">
    <property type="entry name" value="CALCOFLUOR WHITE HYPERSENSITIVE PROTEIN PRECURSOR"/>
    <property type="match status" value="1"/>
</dbReference>
<dbReference type="GO" id="GO:0006506">
    <property type="term" value="P:GPI anchor biosynthetic process"/>
    <property type="evidence" value="ECO:0007669"/>
    <property type="project" value="TreeGrafter"/>
</dbReference>
<evidence type="ECO:0000259" key="1">
    <source>
        <dbReference type="Pfam" id="PF03372"/>
    </source>
</evidence>
<name>A0A6J6ETQ1_9ZZZZ</name>
<dbReference type="SUPFAM" id="SSF56219">
    <property type="entry name" value="DNase I-like"/>
    <property type="match status" value="1"/>
</dbReference>
<dbReference type="GO" id="GO:0003824">
    <property type="term" value="F:catalytic activity"/>
    <property type="evidence" value="ECO:0007669"/>
    <property type="project" value="InterPro"/>
</dbReference>